<evidence type="ECO:0000313" key="2">
    <source>
        <dbReference type="EMBL" id="CBY24635.1"/>
    </source>
</evidence>
<sequence length="253" mass="28262">MPKIVKFGAGGEGPRMNANKKEKEAAEEAEPAWGCASAIDAVSEKMVFYLDEEFEPDWDYFDWNQGERYRRALPNNPTKQIQKLAYVFHWVNDQCLVFCRDHDELGNKINKFKRQALQVLALYTKPNFRPTKSPKERPPEFFRPDSISVPDGSNTDGSVPDPFLDWTPSTTDFPPANVTAAPGQTLSSSAISSTTPITKTTTTTTTISTKVTTTTTKIPCVGRACAKRGGTELVKNPLSRSSERIRKFFLSWG</sequence>
<evidence type="ECO:0000256" key="1">
    <source>
        <dbReference type="SAM" id="MobiDB-lite"/>
    </source>
</evidence>
<dbReference type="AlphaFoldDB" id="E4XIV1"/>
<name>E4XIV1_OIKDI</name>
<feature type="compositionally biased region" description="Basic and acidic residues" evidence="1">
    <location>
        <begin position="133"/>
        <end position="143"/>
    </location>
</feature>
<dbReference type="OrthoDB" id="10550057at2759"/>
<keyword evidence="3" id="KW-1185">Reference proteome</keyword>
<gene>
    <name evidence="2" type="ORF">GSOID_T00012528001</name>
</gene>
<dbReference type="Proteomes" id="UP000001307">
    <property type="component" value="Unassembled WGS sequence"/>
</dbReference>
<feature type="region of interest" description="Disordered" evidence="1">
    <location>
        <begin position="128"/>
        <end position="159"/>
    </location>
</feature>
<reference evidence="2" key="1">
    <citation type="journal article" date="2010" name="Science">
        <title>Plasticity of animal genome architecture unmasked by rapid evolution of a pelagic tunicate.</title>
        <authorList>
            <person name="Denoeud F."/>
            <person name="Henriet S."/>
            <person name="Mungpakdee S."/>
            <person name="Aury J.M."/>
            <person name="Da Silva C."/>
            <person name="Brinkmann H."/>
            <person name="Mikhaleva J."/>
            <person name="Olsen L.C."/>
            <person name="Jubin C."/>
            <person name="Canestro C."/>
            <person name="Bouquet J.M."/>
            <person name="Danks G."/>
            <person name="Poulain J."/>
            <person name="Campsteijn C."/>
            <person name="Adamski M."/>
            <person name="Cross I."/>
            <person name="Yadetie F."/>
            <person name="Muffato M."/>
            <person name="Louis A."/>
            <person name="Butcher S."/>
            <person name="Tsagkogeorga G."/>
            <person name="Konrad A."/>
            <person name="Singh S."/>
            <person name="Jensen M.F."/>
            <person name="Cong E.H."/>
            <person name="Eikeseth-Otteraa H."/>
            <person name="Noel B."/>
            <person name="Anthouard V."/>
            <person name="Porcel B.M."/>
            <person name="Kachouri-Lafond R."/>
            <person name="Nishino A."/>
            <person name="Ugolini M."/>
            <person name="Chourrout P."/>
            <person name="Nishida H."/>
            <person name="Aasland R."/>
            <person name="Huzurbazar S."/>
            <person name="Westhof E."/>
            <person name="Delsuc F."/>
            <person name="Lehrach H."/>
            <person name="Reinhardt R."/>
            <person name="Weissenbach J."/>
            <person name="Roy S.W."/>
            <person name="Artiguenave F."/>
            <person name="Postlethwait J.H."/>
            <person name="Manak J.R."/>
            <person name="Thompson E.M."/>
            <person name="Jaillon O."/>
            <person name="Du Pasquier L."/>
            <person name="Boudinot P."/>
            <person name="Liberles D.A."/>
            <person name="Volff J.N."/>
            <person name="Philippe H."/>
            <person name="Lenhard B."/>
            <person name="Roest Crollius H."/>
            <person name="Wincker P."/>
            <person name="Chourrout D."/>
        </authorList>
    </citation>
    <scope>NUCLEOTIDE SEQUENCE [LARGE SCALE GENOMIC DNA]</scope>
</reference>
<dbReference type="InParanoid" id="E4XIV1"/>
<dbReference type="EMBL" id="FN653056">
    <property type="protein sequence ID" value="CBY24635.1"/>
    <property type="molecule type" value="Genomic_DNA"/>
</dbReference>
<accession>E4XIV1</accession>
<protein>
    <submittedName>
        <fullName evidence="2">Uncharacterized protein</fullName>
    </submittedName>
</protein>
<organism evidence="2">
    <name type="scientific">Oikopleura dioica</name>
    <name type="common">Tunicate</name>
    <dbReference type="NCBI Taxonomy" id="34765"/>
    <lineage>
        <taxon>Eukaryota</taxon>
        <taxon>Metazoa</taxon>
        <taxon>Chordata</taxon>
        <taxon>Tunicata</taxon>
        <taxon>Appendicularia</taxon>
        <taxon>Copelata</taxon>
        <taxon>Oikopleuridae</taxon>
        <taxon>Oikopleura</taxon>
    </lineage>
</organism>
<proteinExistence type="predicted"/>
<evidence type="ECO:0000313" key="3">
    <source>
        <dbReference type="Proteomes" id="UP000001307"/>
    </source>
</evidence>